<sequence>MYADASYWLSLGILAILGISWGYSRGWKDGHSEGYVRGRAIGTALKEIKK</sequence>
<keyword evidence="1" id="KW-0812">Transmembrane</keyword>
<evidence type="ECO:0000256" key="1">
    <source>
        <dbReference type="SAM" id="Phobius"/>
    </source>
</evidence>
<reference evidence="2" key="1">
    <citation type="submission" date="2020-04" db="EMBL/GenBank/DDBJ databases">
        <authorList>
            <person name="Chiriac C."/>
            <person name="Salcher M."/>
            <person name="Ghai R."/>
            <person name="Kavagutti S V."/>
        </authorList>
    </citation>
    <scope>NUCLEOTIDE SEQUENCE</scope>
</reference>
<proteinExistence type="predicted"/>
<feature type="transmembrane region" description="Helical" evidence="1">
    <location>
        <begin position="6"/>
        <end position="23"/>
    </location>
</feature>
<evidence type="ECO:0000313" key="2">
    <source>
        <dbReference type="EMBL" id="CAB4163244.1"/>
    </source>
</evidence>
<keyword evidence="1" id="KW-1133">Transmembrane helix</keyword>
<gene>
    <name evidence="2" type="ORF">UFOVP803_6</name>
</gene>
<dbReference type="EMBL" id="LR796747">
    <property type="protein sequence ID" value="CAB4163244.1"/>
    <property type="molecule type" value="Genomic_DNA"/>
</dbReference>
<organism evidence="2">
    <name type="scientific">uncultured Caudovirales phage</name>
    <dbReference type="NCBI Taxonomy" id="2100421"/>
    <lineage>
        <taxon>Viruses</taxon>
        <taxon>Duplodnaviria</taxon>
        <taxon>Heunggongvirae</taxon>
        <taxon>Uroviricota</taxon>
        <taxon>Caudoviricetes</taxon>
        <taxon>Peduoviridae</taxon>
        <taxon>Maltschvirus</taxon>
        <taxon>Maltschvirus maltsch</taxon>
    </lineage>
</organism>
<accession>A0A6J5P6U7</accession>
<name>A0A6J5P6U7_9CAUD</name>
<protein>
    <submittedName>
        <fullName evidence="2">Uncharacterized protein</fullName>
    </submittedName>
</protein>
<keyword evidence="1" id="KW-0472">Membrane</keyword>